<dbReference type="EMBL" id="CP042467">
    <property type="protein sequence ID" value="QED25990.1"/>
    <property type="molecule type" value="Genomic_DNA"/>
</dbReference>
<dbReference type="Proteomes" id="UP000321595">
    <property type="component" value="Chromosome"/>
</dbReference>
<dbReference type="KEGG" id="bbae:FRD01_01685"/>
<keyword evidence="2" id="KW-0378">Hydrolase</keyword>
<dbReference type="InterPro" id="IPR029052">
    <property type="entry name" value="Metallo-depent_PP-like"/>
</dbReference>
<feature type="domain" description="Calcineurin-like phosphoesterase" evidence="5">
    <location>
        <begin position="1"/>
        <end position="232"/>
    </location>
</feature>
<accession>A0A5B8XJN6</accession>
<dbReference type="InterPro" id="IPR050884">
    <property type="entry name" value="CNP_phosphodiesterase-III"/>
</dbReference>
<evidence type="ECO:0000313" key="6">
    <source>
        <dbReference type="EMBL" id="QED25990.1"/>
    </source>
</evidence>
<keyword evidence="7" id="KW-1185">Reference proteome</keyword>
<evidence type="ECO:0000256" key="1">
    <source>
        <dbReference type="ARBA" id="ARBA00022723"/>
    </source>
</evidence>
<dbReference type="Pfam" id="PF00149">
    <property type="entry name" value="Metallophos"/>
    <property type="match status" value="1"/>
</dbReference>
<dbReference type="AlphaFoldDB" id="A0A5B8XJN6"/>
<dbReference type="InterPro" id="IPR004843">
    <property type="entry name" value="Calcineurin-like_PHP"/>
</dbReference>
<dbReference type="PANTHER" id="PTHR42988:SF2">
    <property type="entry name" value="CYCLIC NUCLEOTIDE PHOSPHODIESTERASE CBUA0032-RELATED"/>
    <property type="match status" value="1"/>
</dbReference>
<dbReference type="Gene3D" id="3.60.21.10">
    <property type="match status" value="1"/>
</dbReference>
<dbReference type="PANTHER" id="PTHR42988">
    <property type="entry name" value="PHOSPHOHYDROLASE"/>
    <property type="match status" value="1"/>
</dbReference>
<reference evidence="6 7" key="1">
    <citation type="submission" date="2019-08" db="EMBL/GenBank/DDBJ databases">
        <authorList>
            <person name="Liang Q."/>
        </authorList>
    </citation>
    <scope>NUCLEOTIDE SEQUENCE [LARGE SCALE GENOMIC DNA]</scope>
    <source>
        <strain evidence="6 7">V1718</strain>
    </source>
</reference>
<dbReference type="RefSeq" id="WP_146957044.1">
    <property type="nucleotide sequence ID" value="NZ_CP042467.1"/>
</dbReference>
<dbReference type="OrthoDB" id="9794568at2"/>
<keyword evidence="3" id="KW-0408">Iron</keyword>
<dbReference type="GO" id="GO:0016787">
    <property type="term" value="F:hydrolase activity"/>
    <property type="evidence" value="ECO:0007669"/>
    <property type="project" value="UniProtKB-KW"/>
</dbReference>
<dbReference type="SUPFAM" id="SSF56300">
    <property type="entry name" value="Metallo-dependent phosphatases"/>
    <property type="match status" value="1"/>
</dbReference>
<gene>
    <name evidence="6" type="ORF">FRD01_01685</name>
</gene>
<sequence length="307" mass="34765">MRIGHISDLHVLHLEDVNPLDFASKRLVGGINLLRHRADAHSVEVARHALARLSELDVDHICISGDMTNLALPSEFRAASKLVAEIPDAETRVSVVPGNHDYYTRGAARERRFEQHFQPYLHSDLPAYQESTGYPFVHFREDVAIIGINSGVPTPPLMAWGKVAENELRALDALLSDPKLKDCFKVFMIHHPLLPFQYAKVQESRHLVNATDVLKILREHQVDLAIHGHNHHFSVNKLPHLNGSGDLYICEAGSTSNRANSLPEFAGSFNIFEIEDRELVSIETHIYDGFEDTFVHWKEEVFRRVLV</sequence>
<proteinExistence type="inferred from homology"/>
<dbReference type="GO" id="GO:0046872">
    <property type="term" value="F:metal ion binding"/>
    <property type="evidence" value="ECO:0007669"/>
    <property type="project" value="UniProtKB-KW"/>
</dbReference>
<evidence type="ECO:0000259" key="5">
    <source>
        <dbReference type="Pfam" id="PF00149"/>
    </source>
</evidence>
<evidence type="ECO:0000256" key="2">
    <source>
        <dbReference type="ARBA" id="ARBA00022801"/>
    </source>
</evidence>
<name>A0A5B8XJN6_9DELT</name>
<protein>
    <submittedName>
        <fullName evidence="6">Metallophosphoesterase</fullName>
    </submittedName>
</protein>
<evidence type="ECO:0000256" key="3">
    <source>
        <dbReference type="ARBA" id="ARBA00023004"/>
    </source>
</evidence>
<comment type="similarity">
    <text evidence="4">Belongs to the cyclic nucleotide phosphodiesterase class-III family.</text>
</comment>
<evidence type="ECO:0000313" key="7">
    <source>
        <dbReference type="Proteomes" id="UP000321595"/>
    </source>
</evidence>
<keyword evidence="1" id="KW-0479">Metal-binding</keyword>
<organism evidence="6 7">
    <name type="scientific">Microvenator marinus</name>
    <dbReference type="NCBI Taxonomy" id="2600177"/>
    <lineage>
        <taxon>Bacteria</taxon>
        <taxon>Deltaproteobacteria</taxon>
        <taxon>Bradymonadales</taxon>
        <taxon>Microvenatoraceae</taxon>
        <taxon>Microvenator</taxon>
    </lineage>
</organism>
<evidence type="ECO:0000256" key="4">
    <source>
        <dbReference type="ARBA" id="ARBA00025742"/>
    </source>
</evidence>